<evidence type="ECO:0008006" key="15">
    <source>
        <dbReference type="Google" id="ProtNLM"/>
    </source>
</evidence>
<evidence type="ECO:0000256" key="8">
    <source>
        <dbReference type="ARBA" id="ARBA00022848"/>
    </source>
</evidence>
<organism evidence="13 14">
    <name type="scientific">Allacma fusca</name>
    <dbReference type="NCBI Taxonomy" id="39272"/>
    <lineage>
        <taxon>Eukaryota</taxon>
        <taxon>Metazoa</taxon>
        <taxon>Ecdysozoa</taxon>
        <taxon>Arthropoda</taxon>
        <taxon>Hexapoda</taxon>
        <taxon>Collembola</taxon>
        <taxon>Symphypleona</taxon>
        <taxon>Sminthuridae</taxon>
        <taxon>Allacma</taxon>
    </lineage>
</organism>
<comment type="caution">
    <text evidence="13">The sequence shown here is derived from an EMBL/GenBank/DDBJ whole genome shotgun (WGS) entry which is preliminary data.</text>
</comment>
<evidence type="ECO:0000256" key="1">
    <source>
        <dbReference type="ARBA" id="ARBA00001971"/>
    </source>
</evidence>
<evidence type="ECO:0000256" key="3">
    <source>
        <dbReference type="ARBA" id="ARBA00004586"/>
    </source>
</evidence>
<keyword evidence="9 12" id="KW-0560">Oxidoreductase</keyword>
<comment type="similarity">
    <text evidence="4 12">Belongs to the cytochrome P450 family.</text>
</comment>
<evidence type="ECO:0000313" key="14">
    <source>
        <dbReference type="Proteomes" id="UP000708208"/>
    </source>
</evidence>
<dbReference type="PANTHER" id="PTHR24291">
    <property type="entry name" value="CYTOCHROME P450 FAMILY 4"/>
    <property type="match status" value="1"/>
</dbReference>
<keyword evidence="11" id="KW-0472">Membrane</keyword>
<dbReference type="PANTHER" id="PTHR24291:SF189">
    <property type="entry name" value="CYTOCHROME P450 4C3-RELATED"/>
    <property type="match status" value="1"/>
</dbReference>
<dbReference type="GO" id="GO:0020037">
    <property type="term" value="F:heme binding"/>
    <property type="evidence" value="ECO:0007669"/>
    <property type="project" value="InterPro"/>
</dbReference>
<evidence type="ECO:0000256" key="2">
    <source>
        <dbReference type="ARBA" id="ARBA00004524"/>
    </source>
</evidence>
<comment type="subcellular location">
    <subcellularLocation>
        <location evidence="3">Endoplasmic reticulum membrane</location>
    </subcellularLocation>
    <subcellularLocation>
        <location evidence="2">Microsome membrane</location>
    </subcellularLocation>
</comment>
<dbReference type="InterPro" id="IPR050196">
    <property type="entry name" value="Cytochrome_P450_Monoox"/>
</dbReference>
<keyword evidence="10 12" id="KW-0408">Iron</keyword>
<evidence type="ECO:0000256" key="6">
    <source>
        <dbReference type="ARBA" id="ARBA00022723"/>
    </source>
</evidence>
<dbReference type="PROSITE" id="PS00086">
    <property type="entry name" value="CYTOCHROME_P450"/>
    <property type="match status" value="1"/>
</dbReference>
<keyword evidence="6 12" id="KW-0479">Metal-binding</keyword>
<evidence type="ECO:0000256" key="9">
    <source>
        <dbReference type="ARBA" id="ARBA00023002"/>
    </source>
</evidence>
<keyword evidence="7" id="KW-0256">Endoplasmic reticulum</keyword>
<proteinExistence type="inferred from homology"/>
<accession>A0A8J2KBZ5</accession>
<dbReference type="GO" id="GO:0016705">
    <property type="term" value="F:oxidoreductase activity, acting on paired donors, with incorporation or reduction of molecular oxygen"/>
    <property type="evidence" value="ECO:0007669"/>
    <property type="project" value="InterPro"/>
</dbReference>
<keyword evidence="5 12" id="KW-0349">Heme</keyword>
<keyword evidence="12" id="KW-0503">Monooxygenase</keyword>
<sequence>MTRDLREDLILADGEIIPKGFNYSVFPLAIHRDPESWDNPEEFQPERFLPENSVGRHPFAYVPFSAGPRNCIGQKFALMEEKVILAHLLRQFRLESIGTKDDIVLTTELILRSKNGLPVRCFPR</sequence>
<evidence type="ECO:0000256" key="4">
    <source>
        <dbReference type="ARBA" id="ARBA00010617"/>
    </source>
</evidence>
<evidence type="ECO:0000256" key="11">
    <source>
        <dbReference type="ARBA" id="ARBA00023136"/>
    </source>
</evidence>
<evidence type="ECO:0000256" key="10">
    <source>
        <dbReference type="ARBA" id="ARBA00023004"/>
    </source>
</evidence>
<name>A0A8J2KBZ5_9HEXA</name>
<evidence type="ECO:0000256" key="5">
    <source>
        <dbReference type="ARBA" id="ARBA00022617"/>
    </source>
</evidence>
<keyword evidence="14" id="KW-1185">Reference proteome</keyword>
<evidence type="ECO:0000313" key="13">
    <source>
        <dbReference type="EMBL" id="CAG7733408.1"/>
    </source>
</evidence>
<dbReference type="GO" id="GO:0005506">
    <property type="term" value="F:iron ion binding"/>
    <property type="evidence" value="ECO:0007669"/>
    <property type="project" value="InterPro"/>
</dbReference>
<protein>
    <recommendedName>
        <fullName evidence="15">Cytochrome P450</fullName>
    </recommendedName>
</protein>
<dbReference type="AlphaFoldDB" id="A0A8J2KBZ5"/>
<evidence type="ECO:0000256" key="12">
    <source>
        <dbReference type="RuleBase" id="RU000461"/>
    </source>
</evidence>
<keyword evidence="8" id="KW-0492">Microsome</keyword>
<dbReference type="GO" id="GO:0005789">
    <property type="term" value="C:endoplasmic reticulum membrane"/>
    <property type="evidence" value="ECO:0007669"/>
    <property type="project" value="UniProtKB-SubCell"/>
</dbReference>
<dbReference type="Pfam" id="PF00067">
    <property type="entry name" value="p450"/>
    <property type="match status" value="1"/>
</dbReference>
<dbReference type="GO" id="GO:0004497">
    <property type="term" value="F:monooxygenase activity"/>
    <property type="evidence" value="ECO:0007669"/>
    <property type="project" value="UniProtKB-KW"/>
</dbReference>
<dbReference type="EMBL" id="CAJVCH010248567">
    <property type="protein sequence ID" value="CAG7733408.1"/>
    <property type="molecule type" value="Genomic_DNA"/>
</dbReference>
<comment type="cofactor">
    <cofactor evidence="1">
        <name>heme</name>
        <dbReference type="ChEBI" id="CHEBI:30413"/>
    </cofactor>
</comment>
<reference evidence="13" key="1">
    <citation type="submission" date="2021-06" db="EMBL/GenBank/DDBJ databases">
        <authorList>
            <person name="Hodson N. C."/>
            <person name="Mongue J. A."/>
            <person name="Jaron S. K."/>
        </authorList>
    </citation>
    <scope>NUCLEOTIDE SEQUENCE</scope>
</reference>
<dbReference type="OrthoDB" id="1470350at2759"/>
<gene>
    <name evidence="13" type="ORF">AFUS01_LOCUS21853</name>
</gene>
<dbReference type="InterPro" id="IPR001128">
    <property type="entry name" value="Cyt_P450"/>
</dbReference>
<dbReference type="Proteomes" id="UP000708208">
    <property type="component" value="Unassembled WGS sequence"/>
</dbReference>
<dbReference type="InterPro" id="IPR017972">
    <property type="entry name" value="Cyt_P450_CS"/>
</dbReference>
<evidence type="ECO:0000256" key="7">
    <source>
        <dbReference type="ARBA" id="ARBA00022824"/>
    </source>
</evidence>